<evidence type="ECO:0000256" key="1">
    <source>
        <dbReference type="ARBA" id="ARBA00000085"/>
    </source>
</evidence>
<dbReference type="SUPFAM" id="SSF55874">
    <property type="entry name" value="ATPase domain of HSP90 chaperone/DNA topoisomerase II/histidine kinase"/>
    <property type="match status" value="1"/>
</dbReference>
<dbReference type="Pfam" id="PF00072">
    <property type="entry name" value="Response_reg"/>
    <property type="match status" value="1"/>
</dbReference>
<dbReference type="Pfam" id="PF02895">
    <property type="entry name" value="H-kinase_dim"/>
    <property type="match status" value="1"/>
</dbReference>
<dbReference type="Proteomes" id="UP000305654">
    <property type="component" value="Unassembled WGS sequence"/>
</dbReference>
<comment type="catalytic activity">
    <reaction evidence="1">
        <text>ATP + protein L-histidine = ADP + protein N-phospho-L-histidine.</text>
        <dbReference type="EC" id="2.7.13.3"/>
    </reaction>
</comment>
<dbReference type="EC" id="2.7.13.3" evidence="2"/>
<dbReference type="AlphaFoldDB" id="A0A5R9JBM2"/>
<dbReference type="InterPro" id="IPR036890">
    <property type="entry name" value="HATPase_C_sf"/>
</dbReference>
<feature type="domain" description="CheW-like" evidence="13">
    <location>
        <begin position="444"/>
        <end position="587"/>
    </location>
</feature>
<dbReference type="InterPro" id="IPR011006">
    <property type="entry name" value="CheY-like_superfamily"/>
</dbReference>
<dbReference type="PRINTS" id="PR00344">
    <property type="entry name" value="BCTRLSENSOR"/>
</dbReference>
<evidence type="ECO:0000259" key="12">
    <source>
        <dbReference type="PROSITE" id="PS50110"/>
    </source>
</evidence>
<dbReference type="OrthoDB" id="9803176at2"/>
<dbReference type="FunFam" id="3.30.565.10:FF:000016">
    <property type="entry name" value="Chemotaxis protein CheA, putative"/>
    <property type="match status" value="1"/>
</dbReference>
<evidence type="ECO:0000256" key="7">
    <source>
        <dbReference type="ARBA" id="ARBA00023012"/>
    </source>
</evidence>
<dbReference type="Gene3D" id="3.40.50.2300">
    <property type="match status" value="1"/>
</dbReference>
<dbReference type="EMBL" id="VCDI01000001">
    <property type="protein sequence ID" value="TLU73937.1"/>
    <property type="molecule type" value="Genomic_DNA"/>
</dbReference>
<dbReference type="InterPro" id="IPR008207">
    <property type="entry name" value="Sig_transdc_His_kin_Hpt_dom"/>
</dbReference>
<dbReference type="GO" id="GO:0006935">
    <property type="term" value="P:chemotaxis"/>
    <property type="evidence" value="ECO:0007669"/>
    <property type="project" value="InterPro"/>
</dbReference>
<dbReference type="PROSITE" id="PS50894">
    <property type="entry name" value="HPT"/>
    <property type="match status" value="1"/>
</dbReference>
<feature type="modified residue" description="Phosphohistidine" evidence="9">
    <location>
        <position position="44"/>
    </location>
</feature>
<dbReference type="PANTHER" id="PTHR43395">
    <property type="entry name" value="SENSOR HISTIDINE KINASE CHEA"/>
    <property type="match status" value="1"/>
</dbReference>
<dbReference type="SUPFAM" id="SSF47384">
    <property type="entry name" value="Homodimeric domain of signal transducing histidine kinase"/>
    <property type="match status" value="1"/>
</dbReference>
<dbReference type="PROSITE" id="PS50109">
    <property type="entry name" value="HIS_KIN"/>
    <property type="match status" value="1"/>
</dbReference>
<dbReference type="InterPro" id="IPR005467">
    <property type="entry name" value="His_kinase_dom"/>
</dbReference>
<keyword evidence="6 15" id="KW-0418">Kinase</keyword>
<evidence type="ECO:0000313" key="15">
    <source>
        <dbReference type="EMBL" id="TLU73937.1"/>
    </source>
</evidence>
<dbReference type="Gene3D" id="2.30.30.40">
    <property type="entry name" value="SH3 Domains"/>
    <property type="match status" value="1"/>
</dbReference>
<dbReference type="Pfam" id="PF01584">
    <property type="entry name" value="CheW"/>
    <property type="match status" value="2"/>
</dbReference>
<dbReference type="SMART" id="SM00260">
    <property type="entry name" value="CheW"/>
    <property type="match status" value="2"/>
</dbReference>
<keyword evidence="5" id="KW-0808">Transferase</keyword>
<feature type="domain" description="HPt" evidence="14">
    <location>
        <begin position="1"/>
        <end position="101"/>
    </location>
</feature>
<dbReference type="InterPro" id="IPR037006">
    <property type="entry name" value="CheA-like_homodim_sf"/>
</dbReference>
<dbReference type="Pfam" id="PF01627">
    <property type="entry name" value="Hpt"/>
    <property type="match status" value="1"/>
</dbReference>
<dbReference type="InterPro" id="IPR002545">
    <property type="entry name" value="CheW-lke_dom"/>
</dbReference>
<dbReference type="PROSITE" id="PS50851">
    <property type="entry name" value="CHEW"/>
    <property type="match status" value="2"/>
</dbReference>
<keyword evidence="16" id="KW-1185">Reference proteome</keyword>
<evidence type="ECO:0000259" key="14">
    <source>
        <dbReference type="PROSITE" id="PS50894"/>
    </source>
</evidence>
<evidence type="ECO:0000256" key="6">
    <source>
        <dbReference type="ARBA" id="ARBA00022777"/>
    </source>
</evidence>
<dbReference type="InterPro" id="IPR036097">
    <property type="entry name" value="HisK_dim/P_sf"/>
</dbReference>
<proteinExistence type="predicted"/>
<evidence type="ECO:0000256" key="4">
    <source>
        <dbReference type="ARBA" id="ARBA00022553"/>
    </source>
</evidence>
<dbReference type="InterPro" id="IPR004105">
    <property type="entry name" value="CheA-like_dim"/>
</dbReference>
<dbReference type="Pfam" id="PF02518">
    <property type="entry name" value="HATPase_c"/>
    <property type="match status" value="1"/>
</dbReference>
<dbReference type="CDD" id="cd16916">
    <property type="entry name" value="HATPase_CheA-like"/>
    <property type="match status" value="1"/>
</dbReference>
<dbReference type="SUPFAM" id="SSF52172">
    <property type="entry name" value="CheY-like"/>
    <property type="match status" value="1"/>
</dbReference>
<feature type="domain" description="CheW-like" evidence="13">
    <location>
        <begin position="608"/>
        <end position="735"/>
    </location>
</feature>
<feature type="modified residue" description="4-aspartylphosphate" evidence="10">
    <location>
        <position position="800"/>
    </location>
</feature>
<organism evidence="15 16">
    <name type="scientific">Lichenicoccus roseus</name>
    <dbReference type="NCBI Taxonomy" id="2683649"/>
    <lineage>
        <taxon>Bacteria</taxon>
        <taxon>Pseudomonadati</taxon>
        <taxon>Pseudomonadota</taxon>
        <taxon>Alphaproteobacteria</taxon>
        <taxon>Acetobacterales</taxon>
        <taxon>Acetobacteraceae</taxon>
        <taxon>Lichenicoccus</taxon>
    </lineage>
</organism>
<feature type="domain" description="Histidine kinase" evidence="11">
    <location>
        <begin position="238"/>
        <end position="442"/>
    </location>
</feature>
<dbReference type="SMART" id="SM00448">
    <property type="entry name" value="REC"/>
    <property type="match status" value="1"/>
</dbReference>
<keyword evidence="4 10" id="KW-0597">Phosphoprotein</keyword>
<sequence>MDDLLADFVTETLESLSELDLALVRLEKAPDDQPTISLIFRLIHTIKGTCGFLGLPRLEKVAHAGETVLDKLRTKALRVDSHCIGLVLTAADRMRMIIDTLSRGLDEPAGDDGELIHALNELAEGRVVATVVPVATAAAPAPAAPEPARSAAPATAAIVPPEAVAKLVVPDQVDAHGEQQSRGQTTIRVGVEVLENLMGLVSELVLTRNQLLQILRTTGRPDQSAGDAAEGSLATPMQRLSQLTTDLQEGVMKTRMQPIGNAWNTVPRLVRDLAHDLGKKIELVTIGADTELDRQVLELIKDPLTHMIRNSADHGLETPVERRRAGKPETGQITLAARHEGGHVVIEIRDDGRGLDPVKLGARAMTQGLVTEERLRRMSEDEIRRFIFHAGFSTAAAITSVSGRGVGMDVVRSNIEQINGTVDIESKVGQGSQFLIKIPLTLAIVSALVIGSAGERFAIPQISVVEIVLPGAQPDMVLDTIDGAPVLRLRNRLLPLVSLTRTLRLHTEADPSGDAACLAEKVVVVLTVGSQRLGLIVEHVFDTEEIVVKPVAPVIRNIPLFCGNTILGDGAVIMILDPLGIARASGLGMATEIRSRSADTGIAASDGRSDLLLVRAGPGAQKALPLALIARLEMVPRARIEATGSRLVTQYRGALMPLVALDPAVGLSGEHQPVLVLSDGDQHIGLMVDDILDVVRDRLDVEISSDEPGLFGTAIIDGHATDVVDAGHFLTRASQNWFRQVAAAGPVRRRVLVVEDSDFFRHLLVPSLSAAGYDVTTANDAENALALRDSGELFDAIISDIEMPGMDGNSFARKVREGGPWSKLPMVALSGKDDAKAGREAGFTDYIRKFERETLLASLEQCLAQHVAA</sequence>
<evidence type="ECO:0000256" key="2">
    <source>
        <dbReference type="ARBA" id="ARBA00012438"/>
    </source>
</evidence>
<comment type="caution">
    <text evidence="15">The sequence shown here is derived from an EMBL/GenBank/DDBJ whole genome shotgun (WGS) entry which is preliminary data.</text>
</comment>
<keyword evidence="7" id="KW-0902">Two-component regulatory system</keyword>
<evidence type="ECO:0000256" key="3">
    <source>
        <dbReference type="ARBA" id="ARBA00021495"/>
    </source>
</evidence>
<dbReference type="SMART" id="SM00387">
    <property type="entry name" value="HATPase_c"/>
    <property type="match status" value="1"/>
</dbReference>
<gene>
    <name evidence="15" type="ORF">FE263_01570</name>
</gene>
<dbReference type="InterPro" id="IPR036641">
    <property type="entry name" value="HPT_dom_sf"/>
</dbReference>
<evidence type="ECO:0000256" key="8">
    <source>
        <dbReference type="ARBA" id="ARBA00035100"/>
    </source>
</evidence>
<feature type="domain" description="Response regulatory" evidence="12">
    <location>
        <begin position="750"/>
        <end position="864"/>
    </location>
</feature>
<dbReference type="CDD" id="cd00088">
    <property type="entry name" value="HPT"/>
    <property type="match status" value="1"/>
</dbReference>
<dbReference type="InterPro" id="IPR036061">
    <property type="entry name" value="CheW-like_dom_sf"/>
</dbReference>
<dbReference type="Gene3D" id="1.10.287.560">
    <property type="entry name" value="Histidine kinase CheA-like, homodimeric domain"/>
    <property type="match status" value="1"/>
</dbReference>
<name>A0A5R9JBM2_9PROT</name>
<dbReference type="InterPro" id="IPR051315">
    <property type="entry name" value="Bact_Chemotaxis_CheA"/>
</dbReference>
<dbReference type="Gene3D" id="2.40.50.180">
    <property type="entry name" value="CheA-289, Domain 4"/>
    <property type="match status" value="1"/>
</dbReference>
<dbReference type="Gene3D" id="1.20.120.160">
    <property type="entry name" value="HPT domain"/>
    <property type="match status" value="1"/>
</dbReference>
<dbReference type="SMART" id="SM01231">
    <property type="entry name" value="H-kinase_dim"/>
    <property type="match status" value="1"/>
</dbReference>
<evidence type="ECO:0000259" key="11">
    <source>
        <dbReference type="PROSITE" id="PS50109"/>
    </source>
</evidence>
<dbReference type="RefSeq" id="WP_138324190.1">
    <property type="nucleotide sequence ID" value="NZ_VCDI01000001.1"/>
</dbReference>
<protein>
    <recommendedName>
        <fullName evidence="3">Chemotaxis protein CheA</fullName>
        <ecNumber evidence="2">2.7.13.3</ecNumber>
    </recommendedName>
</protein>
<dbReference type="GO" id="GO:0000155">
    <property type="term" value="F:phosphorelay sensor kinase activity"/>
    <property type="evidence" value="ECO:0007669"/>
    <property type="project" value="InterPro"/>
</dbReference>
<dbReference type="PANTHER" id="PTHR43395:SF1">
    <property type="entry name" value="CHEMOTAXIS PROTEIN CHEA"/>
    <property type="match status" value="1"/>
</dbReference>
<reference evidence="15 16" key="1">
    <citation type="submission" date="2019-05" db="EMBL/GenBank/DDBJ databases">
        <authorList>
            <person name="Pankratov T."/>
            <person name="Grouzdev D."/>
        </authorList>
    </citation>
    <scope>NUCLEOTIDE SEQUENCE [LARGE SCALE GENOMIC DNA]</scope>
    <source>
        <strain evidence="15 16">KEBCLARHB70R</strain>
    </source>
</reference>
<dbReference type="InterPro" id="IPR001789">
    <property type="entry name" value="Sig_transdc_resp-reg_receiver"/>
</dbReference>
<dbReference type="PROSITE" id="PS50110">
    <property type="entry name" value="RESPONSE_REGULATORY"/>
    <property type="match status" value="1"/>
</dbReference>
<evidence type="ECO:0000256" key="5">
    <source>
        <dbReference type="ARBA" id="ARBA00022679"/>
    </source>
</evidence>
<dbReference type="InterPro" id="IPR003594">
    <property type="entry name" value="HATPase_dom"/>
</dbReference>
<dbReference type="Gene3D" id="3.30.565.10">
    <property type="entry name" value="Histidine kinase-like ATPase, C-terminal domain"/>
    <property type="match status" value="1"/>
</dbReference>
<dbReference type="GO" id="GO:0005737">
    <property type="term" value="C:cytoplasm"/>
    <property type="evidence" value="ECO:0007669"/>
    <property type="project" value="InterPro"/>
</dbReference>
<dbReference type="SUPFAM" id="SSF47226">
    <property type="entry name" value="Histidine-containing phosphotransfer domain, HPT domain"/>
    <property type="match status" value="1"/>
</dbReference>
<accession>A0A5R9JBM2</accession>
<evidence type="ECO:0000313" key="16">
    <source>
        <dbReference type="Proteomes" id="UP000305654"/>
    </source>
</evidence>
<comment type="function">
    <text evidence="8">Involved in the transmission of sensory signals from the chemoreceptors to the flagellar motors. CheA is autophosphorylated; it can transfer its phosphate group to either CheB or CheY.</text>
</comment>
<dbReference type="SMART" id="SM00073">
    <property type="entry name" value="HPT"/>
    <property type="match status" value="1"/>
</dbReference>
<dbReference type="SUPFAM" id="SSF50341">
    <property type="entry name" value="CheW-like"/>
    <property type="match status" value="2"/>
</dbReference>
<evidence type="ECO:0000259" key="13">
    <source>
        <dbReference type="PROSITE" id="PS50851"/>
    </source>
</evidence>
<dbReference type="InterPro" id="IPR004358">
    <property type="entry name" value="Sig_transdc_His_kin-like_C"/>
</dbReference>
<evidence type="ECO:0000256" key="9">
    <source>
        <dbReference type="PROSITE-ProRule" id="PRU00110"/>
    </source>
</evidence>
<evidence type="ECO:0000256" key="10">
    <source>
        <dbReference type="PROSITE-ProRule" id="PRU00169"/>
    </source>
</evidence>